<proteinExistence type="predicted"/>
<dbReference type="SMART" id="SM00448">
    <property type="entry name" value="REC"/>
    <property type="match status" value="1"/>
</dbReference>
<dbReference type="SUPFAM" id="SSF52172">
    <property type="entry name" value="CheY-like"/>
    <property type="match status" value="1"/>
</dbReference>
<evidence type="ECO:0000313" key="4">
    <source>
        <dbReference type="Proteomes" id="UP000618319"/>
    </source>
</evidence>
<gene>
    <name evidence="3" type="ORF">C4F40_14440</name>
</gene>
<evidence type="ECO:0000259" key="2">
    <source>
        <dbReference type="PROSITE" id="PS50110"/>
    </source>
</evidence>
<dbReference type="Pfam" id="PF00072">
    <property type="entry name" value="Response_reg"/>
    <property type="match status" value="1"/>
</dbReference>
<reference evidence="3 4" key="1">
    <citation type="submission" date="2018-02" db="EMBL/GenBank/DDBJ databases">
        <title>Sphingobacterium KA21.</title>
        <authorList>
            <person name="Vasarhelyi B.M."/>
            <person name="Deshmukh S."/>
            <person name="Balint B."/>
            <person name="Kukolya J."/>
        </authorList>
    </citation>
    <scope>NUCLEOTIDE SEQUENCE [LARGE SCALE GENOMIC DNA]</scope>
    <source>
        <strain evidence="3 4">Ka21</strain>
    </source>
</reference>
<evidence type="ECO:0000313" key="3">
    <source>
        <dbReference type="EMBL" id="MBE8721924.1"/>
    </source>
</evidence>
<organism evidence="3 4">
    <name type="scientific">Sphingobacterium pedocola</name>
    <dbReference type="NCBI Taxonomy" id="2082722"/>
    <lineage>
        <taxon>Bacteria</taxon>
        <taxon>Pseudomonadati</taxon>
        <taxon>Bacteroidota</taxon>
        <taxon>Sphingobacteriia</taxon>
        <taxon>Sphingobacteriales</taxon>
        <taxon>Sphingobacteriaceae</taxon>
        <taxon>Sphingobacterium</taxon>
    </lineage>
</organism>
<feature type="domain" description="Response regulatory" evidence="2">
    <location>
        <begin position="30"/>
        <end position="146"/>
    </location>
</feature>
<keyword evidence="4" id="KW-1185">Reference proteome</keyword>
<dbReference type="Gene3D" id="3.40.50.2300">
    <property type="match status" value="1"/>
</dbReference>
<dbReference type="InterPro" id="IPR001789">
    <property type="entry name" value="Sig_transdc_resp-reg_receiver"/>
</dbReference>
<comment type="caution">
    <text evidence="3">The sequence shown here is derived from an EMBL/GenBank/DDBJ whole genome shotgun (WGS) entry which is preliminary data.</text>
</comment>
<feature type="modified residue" description="4-aspartylphosphate" evidence="1">
    <location>
        <position position="84"/>
    </location>
</feature>
<dbReference type="Proteomes" id="UP000618319">
    <property type="component" value="Unassembled WGS sequence"/>
</dbReference>
<evidence type="ECO:0000256" key="1">
    <source>
        <dbReference type="PROSITE-ProRule" id="PRU00169"/>
    </source>
</evidence>
<keyword evidence="1" id="KW-0597">Phosphoprotein</keyword>
<dbReference type="EMBL" id="PSKQ01000022">
    <property type="protein sequence ID" value="MBE8721924.1"/>
    <property type="molecule type" value="Genomic_DNA"/>
</dbReference>
<name>A0ABR9TA13_9SPHI</name>
<dbReference type="InterPro" id="IPR011006">
    <property type="entry name" value="CheY-like_superfamily"/>
</dbReference>
<accession>A0ABR9TA13</accession>
<dbReference type="PROSITE" id="PS50110">
    <property type="entry name" value="RESPONSE_REGULATORY"/>
    <property type="match status" value="1"/>
</dbReference>
<sequence length="296" mass="35016">MLVKTDTFMRIFVNSRYNLVKQETRMSTFSAIIIEDLPLVQEQMRRVIMGTKLFHVEKKCYTSVETAIKALKNRPVKVDFVFLDVELDGMLGTEGVSKLRPYVRFIILCSDYRKKYADEAHDIYPDAFFKKPLFQEDILELVRDLQKRETWRPKDPISILVRRPHDKRIEEEKDDDKEHAGHPVRELTRVALEDIVRVKRKVREEKREGNEIDFYGLDPTGHYYLLGSMRTSLKAFYRDYERLNIFLFVTSSVMYHKDYVKDISLSAVKLKNGVKVDVNRSRRSYIEKFIASEKSP</sequence>
<protein>
    <recommendedName>
        <fullName evidence="2">Response regulatory domain-containing protein</fullName>
    </recommendedName>
</protein>